<accession>A0A182IJQ2</accession>
<dbReference type="EnsemblMetazoa" id="AATE000449-RA">
    <property type="protein sequence ID" value="AATE000449-PA.1"/>
    <property type="gene ID" value="AATE000449"/>
</dbReference>
<dbReference type="AlphaFoldDB" id="A0A182IJQ2"/>
<organism evidence="1">
    <name type="scientific">Anopheles atroparvus</name>
    <name type="common">European mosquito</name>
    <dbReference type="NCBI Taxonomy" id="41427"/>
    <lineage>
        <taxon>Eukaryota</taxon>
        <taxon>Metazoa</taxon>
        <taxon>Ecdysozoa</taxon>
        <taxon>Arthropoda</taxon>
        <taxon>Hexapoda</taxon>
        <taxon>Insecta</taxon>
        <taxon>Pterygota</taxon>
        <taxon>Neoptera</taxon>
        <taxon>Endopterygota</taxon>
        <taxon>Diptera</taxon>
        <taxon>Nematocera</taxon>
        <taxon>Culicoidea</taxon>
        <taxon>Culicidae</taxon>
        <taxon>Anophelinae</taxon>
        <taxon>Anopheles</taxon>
    </lineage>
</organism>
<proteinExistence type="predicted"/>
<evidence type="ECO:0000313" key="1">
    <source>
        <dbReference type="EnsemblMetazoa" id="AATE000449-PA.1"/>
    </source>
</evidence>
<sequence length="339" mass="36863">MIFCGRRRLSSSSMAAPPTPAAPSSFPYPGVVWIRCTGIVDQLPQSIVQELLHLLRWFARGDPVQTLQLPIDHLPLMVRQQVVAAAGRQHISGLEALRTPPLTGDVRVVRNLERPQPGRTRLGRELRRPPGPLVRGDASCVFVAAPVHGSPIASDATRPVRADLLLTALTILNLCLLREELIRIEVLLVVLIVALVGLPEVGGGLLLIDHLLLHTVQLASIRFRLIVGTTTINLRLLVVVPRAVERLPSFTGQQRPLTLPVHIAFPAAIVLLIAVHQLQICRCASSPSPCGSATPAARPSPAKKLTRFLRSSRSFSTHFALYLKNASTLTIQLAQMHAS</sequence>
<protein>
    <submittedName>
        <fullName evidence="1">Uncharacterized protein</fullName>
    </submittedName>
</protein>
<reference evidence="1" key="1">
    <citation type="submission" date="2022-08" db="UniProtKB">
        <authorList>
            <consortium name="EnsemblMetazoa"/>
        </authorList>
    </citation>
    <scope>IDENTIFICATION</scope>
    <source>
        <strain evidence="1">EBRO</strain>
    </source>
</reference>
<dbReference type="VEuPathDB" id="VectorBase:AATE000449"/>
<name>A0A182IJQ2_ANOAO</name>